<dbReference type="Proteomes" id="UP000028713">
    <property type="component" value="Unassembled WGS sequence"/>
</dbReference>
<dbReference type="OrthoDB" id="1250536at2"/>
<evidence type="ECO:0000313" key="1">
    <source>
        <dbReference type="EMBL" id="KFE98909.1"/>
    </source>
</evidence>
<proteinExistence type="predicted"/>
<evidence type="ECO:0000313" key="2">
    <source>
        <dbReference type="Proteomes" id="UP000028713"/>
    </source>
</evidence>
<organism evidence="1 2">
    <name type="scientific">Chryseobacterium formosense</name>
    <dbReference type="NCBI Taxonomy" id="236814"/>
    <lineage>
        <taxon>Bacteria</taxon>
        <taxon>Pseudomonadati</taxon>
        <taxon>Bacteroidota</taxon>
        <taxon>Flavobacteriia</taxon>
        <taxon>Flavobacteriales</taxon>
        <taxon>Weeksellaceae</taxon>
        <taxon>Chryseobacterium group</taxon>
        <taxon>Chryseobacterium</taxon>
    </lineage>
</organism>
<accession>A0A085Z396</accession>
<gene>
    <name evidence="1" type="ORF">IX39_16000</name>
</gene>
<dbReference type="EMBL" id="JPRP01000002">
    <property type="protein sequence ID" value="KFE98909.1"/>
    <property type="molecule type" value="Genomic_DNA"/>
</dbReference>
<protein>
    <submittedName>
        <fullName evidence="1">Uncharacterized protein</fullName>
    </submittedName>
</protein>
<name>A0A085Z396_9FLAO</name>
<dbReference type="AlphaFoldDB" id="A0A085Z396"/>
<reference evidence="1 2" key="1">
    <citation type="submission" date="2014-07" db="EMBL/GenBank/DDBJ databases">
        <title>Genome of Chryseobacterium formosense LMG 24722.</title>
        <authorList>
            <person name="Pipes S.E."/>
            <person name="Stropko S.J."/>
            <person name="Newman J.D."/>
        </authorList>
    </citation>
    <scope>NUCLEOTIDE SEQUENCE [LARGE SCALE GENOMIC DNA]</scope>
    <source>
        <strain evidence="1 2">LMG 24722</strain>
    </source>
</reference>
<sequence length="218" mass="25544">MKKMFFLIVCILTINISCQKKNEVSNTSKSTIDTLYEPQKSLYFDNDNIKDEVKVQAKKTDDLSSFILSLQLSSLNKIIEIPVFNNSILYNNIESDYFLGDPISKDKIIELRIDYADQITKPNISGEKKNLIEKIKFRFNPKNRKIQVIGYDLSYSKDNRTKYIKSFNFITGKYYSSGYFNNEKKDTSGWASELQNIYTENWNRDFLNKLMLYGDEVE</sequence>
<dbReference type="RefSeq" id="WP_034678233.1">
    <property type="nucleotide sequence ID" value="NZ_FPAP01000002.1"/>
</dbReference>
<comment type="caution">
    <text evidence="1">The sequence shown here is derived from an EMBL/GenBank/DDBJ whole genome shotgun (WGS) entry which is preliminary data.</text>
</comment>
<keyword evidence="2" id="KW-1185">Reference proteome</keyword>